<proteinExistence type="predicted"/>
<dbReference type="Gene3D" id="3.30.110.40">
    <property type="entry name" value="TusA-like domain"/>
    <property type="match status" value="1"/>
</dbReference>
<sequence>MSRHRDTPRVTATSPAAPGPAPEADLTVDGTGLLCVALLLRLRAAIAGAGPGTVVHVITTDPAAPLDLPAWCHMTGHHYLGPVLDDADGSVDDGDSSVYALRLAADARPTRADAPWRTARPSGDTGP</sequence>
<dbReference type="Proteomes" id="UP001210169">
    <property type="component" value="Chromosome"/>
</dbReference>
<gene>
    <name evidence="3" type="ORF">STRNI_001728</name>
</gene>
<organism evidence="3 4">
    <name type="scientific">Streptomyces nigrescens</name>
    <dbReference type="NCBI Taxonomy" id="1920"/>
    <lineage>
        <taxon>Bacteria</taxon>
        <taxon>Bacillati</taxon>
        <taxon>Actinomycetota</taxon>
        <taxon>Actinomycetes</taxon>
        <taxon>Kitasatosporales</taxon>
        <taxon>Streptomycetaceae</taxon>
        <taxon>Streptomyces</taxon>
    </lineage>
</organism>
<evidence type="ECO:0000259" key="2">
    <source>
        <dbReference type="Pfam" id="PF01206"/>
    </source>
</evidence>
<dbReference type="InterPro" id="IPR036868">
    <property type="entry name" value="TusA-like_sf"/>
</dbReference>
<dbReference type="Pfam" id="PF01206">
    <property type="entry name" value="TusA"/>
    <property type="match status" value="1"/>
</dbReference>
<accession>A0ABY7IZ47</accession>
<dbReference type="GeneID" id="301330919"/>
<evidence type="ECO:0000313" key="3">
    <source>
        <dbReference type="EMBL" id="WAU03573.1"/>
    </source>
</evidence>
<feature type="compositionally biased region" description="Low complexity" evidence="1">
    <location>
        <begin position="108"/>
        <end position="120"/>
    </location>
</feature>
<dbReference type="EMBL" id="CP114203">
    <property type="protein sequence ID" value="WAU03573.1"/>
    <property type="molecule type" value="Genomic_DNA"/>
</dbReference>
<feature type="region of interest" description="Disordered" evidence="1">
    <location>
        <begin position="108"/>
        <end position="127"/>
    </location>
</feature>
<keyword evidence="4" id="KW-1185">Reference proteome</keyword>
<name>A0ABY7IZ47_STRNI</name>
<feature type="region of interest" description="Disordered" evidence="1">
    <location>
        <begin position="1"/>
        <end position="24"/>
    </location>
</feature>
<evidence type="ECO:0000256" key="1">
    <source>
        <dbReference type="SAM" id="MobiDB-lite"/>
    </source>
</evidence>
<evidence type="ECO:0000313" key="4">
    <source>
        <dbReference type="Proteomes" id="UP001210169"/>
    </source>
</evidence>
<dbReference type="SUPFAM" id="SSF64307">
    <property type="entry name" value="SirA-like"/>
    <property type="match status" value="1"/>
</dbReference>
<dbReference type="CDD" id="cd00291">
    <property type="entry name" value="SirA_YedF_YeeD"/>
    <property type="match status" value="1"/>
</dbReference>
<feature type="domain" description="UPF0033" evidence="2">
    <location>
        <begin position="27"/>
        <end position="81"/>
    </location>
</feature>
<reference evidence="3 4" key="1">
    <citation type="submission" date="2022-12" db="EMBL/GenBank/DDBJ databases">
        <authorList>
            <person name="Ruckert C."/>
            <person name="Busche T."/>
            <person name="Kalinowski J."/>
            <person name="Wittmann C."/>
        </authorList>
    </citation>
    <scope>NUCLEOTIDE SEQUENCE [LARGE SCALE GENOMIC DNA]</scope>
    <source>
        <strain evidence="3 4">DSM 40276</strain>
    </source>
</reference>
<dbReference type="RefSeq" id="WP_277410868.1">
    <property type="nucleotide sequence ID" value="NZ_CP114203.1"/>
</dbReference>
<protein>
    <submittedName>
        <fullName evidence="3">Sulfurtransferase TusA family protein</fullName>
    </submittedName>
</protein>
<dbReference type="InterPro" id="IPR001455">
    <property type="entry name" value="TusA-like"/>
</dbReference>